<keyword evidence="9 12" id="KW-1133">Transmembrane helix</keyword>
<evidence type="ECO:0000256" key="5">
    <source>
        <dbReference type="ARBA" id="ARBA00022692"/>
    </source>
</evidence>
<evidence type="ECO:0000256" key="3">
    <source>
        <dbReference type="ARBA" id="ARBA00007931"/>
    </source>
</evidence>
<dbReference type="OrthoDB" id="9781963at2"/>
<feature type="transmembrane region" description="Helical" evidence="12">
    <location>
        <begin position="214"/>
        <end position="231"/>
    </location>
</feature>
<keyword evidence="15" id="KW-1185">Reference proteome</keyword>
<evidence type="ECO:0000256" key="12">
    <source>
        <dbReference type="SAM" id="Phobius"/>
    </source>
</evidence>
<dbReference type="Pfam" id="PF02163">
    <property type="entry name" value="Peptidase_M50"/>
    <property type="match status" value="1"/>
</dbReference>
<keyword evidence="6" id="KW-0479">Metal-binding</keyword>
<protein>
    <submittedName>
        <fullName evidence="14">Peptidase M50 family protein</fullName>
    </submittedName>
</protein>
<evidence type="ECO:0000256" key="9">
    <source>
        <dbReference type="ARBA" id="ARBA00022989"/>
    </source>
</evidence>
<dbReference type="InterPro" id="IPR008915">
    <property type="entry name" value="Peptidase_M50"/>
</dbReference>
<comment type="caution">
    <text evidence="14">The sequence shown here is derived from an EMBL/GenBank/DDBJ whole genome shotgun (WGS) entry which is preliminary data.</text>
</comment>
<keyword evidence="7" id="KW-0378">Hydrolase</keyword>
<evidence type="ECO:0000256" key="6">
    <source>
        <dbReference type="ARBA" id="ARBA00022723"/>
    </source>
</evidence>
<reference evidence="14 15" key="1">
    <citation type="submission" date="2012-02" db="EMBL/GenBank/DDBJ databases">
        <title>Whole genome shotgun sequence of Mobilicoccus pelagius NBRC 104925.</title>
        <authorList>
            <person name="Yoshida Y."/>
            <person name="Hosoyama A."/>
            <person name="Tsuchikane K."/>
            <person name="Katsumata H."/>
            <person name="Yamazaki S."/>
            <person name="Fujita N."/>
        </authorList>
    </citation>
    <scope>NUCLEOTIDE SEQUENCE [LARGE SCALE GENOMIC DNA]</scope>
    <source>
        <strain evidence="14 15">NBRC 104925</strain>
    </source>
</reference>
<evidence type="ECO:0000313" key="15">
    <source>
        <dbReference type="Proteomes" id="UP000004367"/>
    </source>
</evidence>
<comment type="cofactor">
    <cofactor evidence="1">
        <name>Zn(2+)</name>
        <dbReference type="ChEBI" id="CHEBI:29105"/>
    </cofactor>
</comment>
<feature type="transmembrane region" description="Helical" evidence="12">
    <location>
        <begin position="135"/>
        <end position="157"/>
    </location>
</feature>
<dbReference type="AlphaFoldDB" id="H5UTG9"/>
<evidence type="ECO:0000256" key="1">
    <source>
        <dbReference type="ARBA" id="ARBA00001947"/>
    </source>
</evidence>
<evidence type="ECO:0000256" key="4">
    <source>
        <dbReference type="ARBA" id="ARBA00022670"/>
    </source>
</evidence>
<dbReference type="GO" id="GO:0006508">
    <property type="term" value="P:proteolysis"/>
    <property type="evidence" value="ECO:0007669"/>
    <property type="project" value="UniProtKB-KW"/>
</dbReference>
<dbReference type="GO" id="GO:0008237">
    <property type="term" value="F:metallopeptidase activity"/>
    <property type="evidence" value="ECO:0007669"/>
    <property type="project" value="UniProtKB-KW"/>
</dbReference>
<dbReference type="PANTHER" id="PTHR39188:SF3">
    <property type="entry name" value="STAGE IV SPORULATION PROTEIN FB"/>
    <property type="match status" value="1"/>
</dbReference>
<evidence type="ECO:0000256" key="8">
    <source>
        <dbReference type="ARBA" id="ARBA00022833"/>
    </source>
</evidence>
<keyword evidence="4" id="KW-0645">Protease</keyword>
<evidence type="ECO:0000256" key="7">
    <source>
        <dbReference type="ARBA" id="ARBA00022801"/>
    </source>
</evidence>
<dbReference type="RefSeq" id="WP_009482925.1">
    <property type="nucleotide sequence ID" value="NZ_BAFE01000073.1"/>
</dbReference>
<dbReference type="PANTHER" id="PTHR39188">
    <property type="entry name" value="MEMBRANE-ASSOCIATED ZINC METALLOPROTEASE M50B"/>
    <property type="match status" value="1"/>
</dbReference>
<keyword evidence="5 12" id="KW-0812">Transmembrane</keyword>
<dbReference type="STRING" id="1089455.MOPEL_096_00340"/>
<keyword evidence="11 12" id="KW-0472">Membrane</keyword>
<sequence>MSAAPHGVRLGAPFGVPVHLASSWPVFAVFMVLYFGPQVQRVLPGIGAGAYFVAVAYAVLLATSVLAHEAAHALVARAGGARVGRIVLDLFGGHTVYEAGRLTPGQSALVAVVGPVANGILAALGWAVLPLVPDGVPFLLAVAFVWSNAVVAVFNLVPGHPLDGGHLLDALVWRVSGRRDLGLLVSGWSGRIVALAVVAWFVLAPLSAGSRPSLVLVAWAGLVGAMLWAGASQAVRAGRRLRAYARVDTRDVVAPLRVVPGDTLLGDALPSVGEEATTPVVLVGDPAAPAETWFLLDPPPGCPADVPVSAVAARAPAGWILDAATRPPLPDLVDHMHATGAPVLLLRSSVGVEGAVTAAAVQDALTRAGLHG</sequence>
<comment type="subcellular location">
    <subcellularLocation>
        <location evidence="2">Membrane</location>
        <topology evidence="2">Multi-pass membrane protein</topology>
    </subcellularLocation>
</comment>
<feature type="domain" description="Peptidase M50" evidence="13">
    <location>
        <begin position="142"/>
        <end position="178"/>
    </location>
</feature>
<dbReference type="Proteomes" id="UP000004367">
    <property type="component" value="Unassembled WGS sequence"/>
</dbReference>
<comment type="similarity">
    <text evidence="3">Belongs to the peptidase M50B family.</text>
</comment>
<proteinExistence type="inferred from homology"/>
<dbReference type="EMBL" id="BAFE01000073">
    <property type="protein sequence ID" value="GAB49027.1"/>
    <property type="molecule type" value="Genomic_DNA"/>
</dbReference>
<feature type="transmembrane region" description="Helical" evidence="12">
    <location>
        <begin position="12"/>
        <end position="36"/>
    </location>
</feature>
<feature type="transmembrane region" description="Helical" evidence="12">
    <location>
        <begin position="108"/>
        <end position="129"/>
    </location>
</feature>
<accession>H5UTG9</accession>
<evidence type="ECO:0000313" key="14">
    <source>
        <dbReference type="EMBL" id="GAB49027.1"/>
    </source>
</evidence>
<feature type="transmembrane region" description="Helical" evidence="12">
    <location>
        <begin position="181"/>
        <end position="202"/>
    </location>
</feature>
<evidence type="ECO:0000256" key="2">
    <source>
        <dbReference type="ARBA" id="ARBA00004141"/>
    </source>
</evidence>
<keyword evidence="8" id="KW-0862">Zinc</keyword>
<dbReference type="GO" id="GO:0046872">
    <property type="term" value="F:metal ion binding"/>
    <property type="evidence" value="ECO:0007669"/>
    <property type="project" value="UniProtKB-KW"/>
</dbReference>
<gene>
    <name evidence="14" type="ORF">MOPEL_096_00340</name>
</gene>
<keyword evidence="10" id="KW-0482">Metalloprotease</keyword>
<evidence type="ECO:0000259" key="13">
    <source>
        <dbReference type="Pfam" id="PF02163"/>
    </source>
</evidence>
<organism evidence="14 15">
    <name type="scientific">Mobilicoccus pelagius NBRC 104925</name>
    <dbReference type="NCBI Taxonomy" id="1089455"/>
    <lineage>
        <taxon>Bacteria</taxon>
        <taxon>Bacillati</taxon>
        <taxon>Actinomycetota</taxon>
        <taxon>Actinomycetes</taxon>
        <taxon>Micrococcales</taxon>
        <taxon>Dermatophilaceae</taxon>
        <taxon>Mobilicoccus</taxon>
    </lineage>
</organism>
<dbReference type="eggNOG" id="COG1994">
    <property type="taxonomic scope" value="Bacteria"/>
</dbReference>
<name>H5UTG9_9MICO</name>
<evidence type="ECO:0000256" key="11">
    <source>
        <dbReference type="ARBA" id="ARBA00023136"/>
    </source>
</evidence>
<feature type="transmembrane region" description="Helical" evidence="12">
    <location>
        <begin position="48"/>
        <end position="67"/>
    </location>
</feature>
<dbReference type="GO" id="GO:0016020">
    <property type="term" value="C:membrane"/>
    <property type="evidence" value="ECO:0007669"/>
    <property type="project" value="UniProtKB-SubCell"/>
</dbReference>
<evidence type="ECO:0000256" key="10">
    <source>
        <dbReference type="ARBA" id="ARBA00023049"/>
    </source>
</evidence>